<dbReference type="Gene3D" id="3.40.190.10">
    <property type="entry name" value="Periplasmic binding protein-like II"/>
    <property type="match status" value="2"/>
</dbReference>
<name>A0A922T8K2_9HYPH</name>
<organism evidence="2 3">
    <name type="scientific">Pseudorhizobium pelagicum</name>
    <dbReference type="NCBI Taxonomy" id="1509405"/>
    <lineage>
        <taxon>Bacteria</taxon>
        <taxon>Pseudomonadati</taxon>
        <taxon>Pseudomonadota</taxon>
        <taxon>Alphaproteobacteria</taxon>
        <taxon>Hyphomicrobiales</taxon>
        <taxon>Rhizobiaceae</taxon>
        <taxon>Rhizobium/Agrobacterium group</taxon>
        <taxon>Pseudorhizobium</taxon>
    </lineage>
</organism>
<dbReference type="InterPro" id="IPR011852">
    <property type="entry name" value="TRAP_TAXI"/>
</dbReference>
<evidence type="ECO:0000313" key="2">
    <source>
        <dbReference type="EMBL" id="KEQ04407.1"/>
    </source>
</evidence>
<feature type="chain" id="PRO_5037425561" description="C4-dicarboxylate ABC transporter substrate-binding protein" evidence="1">
    <location>
        <begin position="24"/>
        <end position="315"/>
    </location>
</feature>
<dbReference type="SUPFAM" id="SSF53850">
    <property type="entry name" value="Periplasmic binding protein-like II"/>
    <property type="match status" value="1"/>
</dbReference>
<dbReference type="Pfam" id="PF16868">
    <property type="entry name" value="NMT1_3"/>
    <property type="match status" value="1"/>
</dbReference>
<dbReference type="EMBL" id="JOKJ01000025">
    <property type="protein sequence ID" value="KEQ04407.1"/>
    <property type="molecule type" value="Genomic_DNA"/>
</dbReference>
<feature type="signal peptide" evidence="1">
    <location>
        <begin position="1"/>
        <end position="23"/>
    </location>
</feature>
<proteinExistence type="predicted"/>
<gene>
    <name evidence="2" type="ORF">GV68_13070</name>
</gene>
<protein>
    <recommendedName>
        <fullName evidence="4">C4-dicarboxylate ABC transporter substrate-binding protein</fullName>
    </recommendedName>
</protein>
<dbReference type="OrthoDB" id="9776669at2"/>
<keyword evidence="1" id="KW-0732">Signal</keyword>
<dbReference type="AlphaFoldDB" id="A0A922T8K2"/>
<evidence type="ECO:0000313" key="3">
    <source>
        <dbReference type="Proteomes" id="UP000052167"/>
    </source>
</evidence>
<evidence type="ECO:0000256" key="1">
    <source>
        <dbReference type="SAM" id="SignalP"/>
    </source>
</evidence>
<evidence type="ECO:0008006" key="4">
    <source>
        <dbReference type="Google" id="ProtNLM"/>
    </source>
</evidence>
<accession>A0A922T8K2</accession>
<keyword evidence="3" id="KW-1185">Reference proteome</keyword>
<dbReference type="Proteomes" id="UP000052167">
    <property type="component" value="Unassembled WGS sequence"/>
</dbReference>
<reference evidence="2 3" key="1">
    <citation type="submission" date="2014-06" db="EMBL/GenBank/DDBJ databases">
        <title>Rhizobium pelagicum/R2-400B4.</title>
        <authorList>
            <person name="Kimes N.E."/>
            <person name="Lopez-Perez M."/>
        </authorList>
    </citation>
    <scope>NUCLEOTIDE SEQUENCE [LARGE SCALE GENOMIC DNA]</scope>
    <source>
        <strain evidence="2 3">R2-400B4</strain>
    </source>
</reference>
<dbReference type="RefSeq" id="WP_037168045.1">
    <property type="nucleotide sequence ID" value="NZ_CAJXID010000028.1"/>
</dbReference>
<dbReference type="PANTHER" id="PTHR42941:SF1">
    <property type="entry name" value="SLL1037 PROTEIN"/>
    <property type="match status" value="1"/>
</dbReference>
<dbReference type="NCBIfam" id="TIGR02122">
    <property type="entry name" value="TRAP_TAXI"/>
    <property type="match status" value="1"/>
</dbReference>
<sequence>MFFRNSIYAIALSLPVIAGNAAAQTVSIGTNPQGSLAYAVGAAISKVAIEKGDVQMRVVPQGGPNVVVPLVNAGELEFSIADSNTSNSAIEGTGEFRRANPDLRVAAVLLDLYSGFMVRADSDIKTLEDLKGKRVASDFIKQATVHENAGAVLATVGLSFEDVVRVPVTDGVSGVEDFETGNVDSTFFSLNSGRTLQADAALGGTRVLPIADTEQAAKQLAESRAGAWVTVLQPDPSFPGIAEATPVYTAAFVLLTSKNVSDETVHDVVKAIYENKPALEASAGAFSSFDPAQMKRDIGLPFHPGALKFYAETGN</sequence>
<dbReference type="PANTHER" id="PTHR42941">
    <property type="entry name" value="SLL1037 PROTEIN"/>
    <property type="match status" value="1"/>
</dbReference>
<comment type="caution">
    <text evidence="2">The sequence shown here is derived from an EMBL/GenBank/DDBJ whole genome shotgun (WGS) entry which is preliminary data.</text>
</comment>